<protein>
    <submittedName>
        <fullName evidence="1">Uncharacterized protein</fullName>
    </submittedName>
</protein>
<feature type="non-terminal residue" evidence="1">
    <location>
        <position position="1"/>
    </location>
</feature>
<gene>
    <name evidence="1" type="ORF">S03H2_71425</name>
</gene>
<dbReference type="AlphaFoldDB" id="X1J8D0"/>
<organism evidence="1">
    <name type="scientific">marine sediment metagenome</name>
    <dbReference type="NCBI Taxonomy" id="412755"/>
    <lineage>
        <taxon>unclassified sequences</taxon>
        <taxon>metagenomes</taxon>
        <taxon>ecological metagenomes</taxon>
    </lineage>
</organism>
<comment type="caution">
    <text evidence="1">The sequence shown here is derived from an EMBL/GenBank/DDBJ whole genome shotgun (WGS) entry which is preliminary data.</text>
</comment>
<reference evidence="1" key="1">
    <citation type="journal article" date="2014" name="Front. Microbiol.">
        <title>High frequency of phylogenetically diverse reductive dehalogenase-homologous genes in deep subseafloor sedimentary metagenomes.</title>
        <authorList>
            <person name="Kawai M."/>
            <person name="Futagami T."/>
            <person name="Toyoda A."/>
            <person name="Takaki Y."/>
            <person name="Nishi S."/>
            <person name="Hori S."/>
            <person name="Arai W."/>
            <person name="Tsubouchi T."/>
            <person name="Morono Y."/>
            <person name="Uchiyama I."/>
            <person name="Ito T."/>
            <person name="Fujiyama A."/>
            <person name="Inagaki F."/>
            <person name="Takami H."/>
        </authorList>
    </citation>
    <scope>NUCLEOTIDE SEQUENCE</scope>
    <source>
        <strain evidence="1">Expedition CK06-06</strain>
    </source>
</reference>
<name>X1J8D0_9ZZZZ</name>
<sequence>ATNTAIILAIRYTKTVAESNSKSVINIETKNVNNKNLPFNLISGLSDFNDSLENQRPGNINTIISTA</sequence>
<dbReference type="EMBL" id="BARU01047799">
    <property type="protein sequence ID" value="GAH90946.1"/>
    <property type="molecule type" value="Genomic_DNA"/>
</dbReference>
<proteinExistence type="predicted"/>
<accession>X1J8D0</accession>
<evidence type="ECO:0000313" key="1">
    <source>
        <dbReference type="EMBL" id="GAH90946.1"/>
    </source>
</evidence>